<dbReference type="HOGENOM" id="CLU_2961821_0_0_1"/>
<evidence type="ECO:0000313" key="3">
    <source>
        <dbReference type="Proteomes" id="UP000054217"/>
    </source>
</evidence>
<keyword evidence="3" id="KW-1185">Reference proteome</keyword>
<dbReference type="OrthoDB" id="2708357at2759"/>
<feature type="region of interest" description="Disordered" evidence="1">
    <location>
        <begin position="1"/>
        <end position="59"/>
    </location>
</feature>
<accession>A0A0C3NBF7</accession>
<dbReference type="EMBL" id="KN832307">
    <property type="protein sequence ID" value="KIN92898.1"/>
    <property type="molecule type" value="Genomic_DNA"/>
</dbReference>
<evidence type="ECO:0000313" key="2">
    <source>
        <dbReference type="EMBL" id="KIN92898.1"/>
    </source>
</evidence>
<dbReference type="AlphaFoldDB" id="A0A0C3NBF7"/>
<evidence type="ECO:0000256" key="1">
    <source>
        <dbReference type="SAM" id="MobiDB-lite"/>
    </source>
</evidence>
<dbReference type="Proteomes" id="UP000054217">
    <property type="component" value="Unassembled WGS sequence"/>
</dbReference>
<gene>
    <name evidence="2" type="ORF">M404DRAFT_36615</name>
</gene>
<protein>
    <submittedName>
        <fullName evidence="2">Uncharacterized protein</fullName>
    </submittedName>
</protein>
<proteinExistence type="predicted"/>
<sequence length="59" mass="5926">MASNEGWDARGSGKEASGKSGPETGKGVQGSKAGVVKAEGGDQTQKLLKLSADGEQGRH</sequence>
<dbReference type="InParanoid" id="A0A0C3NBF7"/>
<feature type="compositionally biased region" description="Basic and acidic residues" evidence="1">
    <location>
        <begin position="7"/>
        <end position="17"/>
    </location>
</feature>
<name>A0A0C3NBF7_PISTI</name>
<organism evidence="2 3">
    <name type="scientific">Pisolithus tinctorius Marx 270</name>
    <dbReference type="NCBI Taxonomy" id="870435"/>
    <lineage>
        <taxon>Eukaryota</taxon>
        <taxon>Fungi</taxon>
        <taxon>Dikarya</taxon>
        <taxon>Basidiomycota</taxon>
        <taxon>Agaricomycotina</taxon>
        <taxon>Agaricomycetes</taxon>
        <taxon>Agaricomycetidae</taxon>
        <taxon>Boletales</taxon>
        <taxon>Sclerodermatineae</taxon>
        <taxon>Pisolithaceae</taxon>
        <taxon>Pisolithus</taxon>
    </lineage>
</organism>
<reference evidence="2 3" key="1">
    <citation type="submission" date="2014-04" db="EMBL/GenBank/DDBJ databases">
        <authorList>
            <consortium name="DOE Joint Genome Institute"/>
            <person name="Kuo A."/>
            <person name="Kohler A."/>
            <person name="Costa M.D."/>
            <person name="Nagy L.G."/>
            <person name="Floudas D."/>
            <person name="Copeland A."/>
            <person name="Barry K.W."/>
            <person name="Cichocki N."/>
            <person name="Veneault-Fourrey C."/>
            <person name="LaButti K."/>
            <person name="Lindquist E.A."/>
            <person name="Lipzen A."/>
            <person name="Lundell T."/>
            <person name="Morin E."/>
            <person name="Murat C."/>
            <person name="Sun H."/>
            <person name="Tunlid A."/>
            <person name="Henrissat B."/>
            <person name="Grigoriev I.V."/>
            <person name="Hibbett D.S."/>
            <person name="Martin F."/>
            <person name="Nordberg H.P."/>
            <person name="Cantor M.N."/>
            <person name="Hua S.X."/>
        </authorList>
    </citation>
    <scope>NUCLEOTIDE SEQUENCE [LARGE SCALE GENOMIC DNA]</scope>
    <source>
        <strain evidence="2 3">Marx 270</strain>
    </source>
</reference>
<reference evidence="3" key="2">
    <citation type="submission" date="2015-01" db="EMBL/GenBank/DDBJ databases">
        <title>Evolutionary Origins and Diversification of the Mycorrhizal Mutualists.</title>
        <authorList>
            <consortium name="DOE Joint Genome Institute"/>
            <consortium name="Mycorrhizal Genomics Consortium"/>
            <person name="Kohler A."/>
            <person name="Kuo A."/>
            <person name="Nagy L.G."/>
            <person name="Floudas D."/>
            <person name="Copeland A."/>
            <person name="Barry K.W."/>
            <person name="Cichocki N."/>
            <person name="Veneault-Fourrey C."/>
            <person name="LaButti K."/>
            <person name="Lindquist E.A."/>
            <person name="Lipzen A."/>
            <person name="Lundell T."/>
            <person name="Morin E."/>
            <person name="Murat C."/>
            <person name="Riley R."/>
            <person name="Ohm R."/>
            <person name="Sun H."/>
            <person name="Tunlid A."/>
            <person name="Henrissat B."/>
            <person name="Grigoriev I.V."/>
            <person name="Hibbett D.S."/>
            <person name="Martin F."/>
        </authorList>
    </citation>
    <scope>NUCLEOTIDE SEQUENCE [LARGE SCALE GENOMIC DNA]</scope>
    <source>
        <strain evidence="3">Marx 270</strain>
    </source>
</reference>